<dbReference type="PROSITE" id="PS51257">
    <property type="entry name" value="PROKAR_LIPOPROTEIN"/>
    <property type="match status" value="1"/>
</dbReference>
<organism evidence="1 2">
    <name type="scientific">Mucilaginibacter defluvii</name>
    <dbReference type="NCBI Taxonomy" id="1196019"/>
    <lineage>
        <taxon>Bacteria</taxon>
        <taxon>Pseudomonadati</taxon>
        <taxon>Bacteroidota</taxon>
        <taxon>Sphingobacteriia</taxon>
        <taxon>Sphingobacteriales</taxon>
        <taxon>Sphingobacteriaceae</taxon>
        <taxon>Mucilaginibacter</taxon>
    </lineage>
</organism>
<sequence>MKLLRSCFFVGALLLSLGCKQKFDKEKWSQKKEWDYPHRNKMVKDLLKNHELKGKPFSDVRAMLGEPDDVDGKQAYYDIIMKYGSDMEPTYSKELAISFNADSVVMAVEVQEHKN</sequence>
<name>A0ABP9GCK4_9SPHI</name>
<dbReference type="EMBL" id="BAABJI010000004">
    <property type="protein sequence ID" value="GAA4927504.1"/>
    <property type="molecule type" value="Genomic_DNA"/>
</dbReference>
<reference evidence="2" key="1">
    <citation type="journal article" date="2019" name="Int. J. Syst. Evol. Microbiol.">
        <title>The Global Catalogue of Microorganisms (GCM) 10K type strain sequencing project: providing services to taxonomists for standard genome sequencing and annotation.</title>
        <authorList>
            <consortium name="The Broad Institute Genomics Platform"/>
            <consortium name="The Broad Institute Genome Sequencing Center for Infectious Disease"/>
            <person name="Wu L."/>
            <person name="Ma J."/>
        </authorList>
    </citation>
    <scope>NUCLEOTIDE SEQUENCE [LARGE SCALE GENOMIC DNA]</scope>
    <source>
        <strain evidence="2">JCM 18283</strain>
    </source>
</reference>
<proteinExistence type="predicted"/>
<dbReference type="RefSeq" id="WP_345333325.1">
    <property type="nucleotide sequence ID" value="NZ_BAABJI010000004.1"/>
</dbReference>
<dbReference type="Proteomes" id="UP001501436">
    <property type="component" value="Unassembled WGS sequence"/>
</dbReference>
<gene>
    <name evidence="1" type="ORF">GCM10023313_35050</name>
</gene>
<comment type="caution">
    <text evidence="1">The sequence shown here is derived from an EMBL/GenBank/DDBJ whole genome shotgun (WGS) entry which is preliminary data.</text>
</comment>
<evidence type="ECO:0008006" key="3">
    <source>
        <dbReference type="Google" id="ProtNLM"/>
    </source>
</evidence>
<keyword evidence="2" id="KW-1185">Reference proteome</keyword>
<evidence type="ECO:0000313" key="2">
    <source>
        <dbReference type="Proteomes" id="UP001501436"/>
    </source>
</evidence>
<evidence type="ECO:0000313" key="1">
    <source>
        <dbReference type="EMBL" id="GAA4927504.1"/>
    </source>
</evidence>
<accession>A0ABP9GCK4</accession>
<protein>
    <recommendedName>
        <fullName evidence="3">Lipoprotein</fullName>
    </recommendedName>
</protein>